<dbReference type="GO" id="GO:0022625">
    <property type="term" value="C:cytosolic large ribosomal subunit"/>
    <property type="evidence" value="ECO:0007669"/>
    <property type="project" value="UniProtKB-UniRule"/>
</dbReference>
<dbReference type="Pfam" id="PF00347">
    <property type="entry name" value="Ribosomal_L6"/>
    <property type="match status" value="2"/>
</dbReference>
<dbReference type="InterPro" id="IPR019906">
    <property type="entry name" value="Ribosomal_uL6_bac-type"/>
</dbReference>
<dbReference type="HAMAP" id="MF_01365_B">
    <property type="entry name" value="Ribosomal_uL6_B"/>
    <property type="match status" value="1"/>
</dbReference>
<evidence type="ECO:0000256" key="3">
    <source>
        <dbReference type="ARBA" id="ARBA00022980"/>
    </source>
</evidence>
<reference evidence="9 10" key="1">
    <citation type="journal article" date="2015" name="Nature">
        <title>rRNA introns, odd ribosomes, and small enigmatic genomes across a large radiation of phyla.</title>
        <authorList>
            <person name="Brown C.T."/>
            <person name="Hug L.A."/>
            <person name="Thomas B.C."/>
            <person name="Sharon I."/>
            <person name="Castelle C.J."/>
            <person name="Singh A."/>
            <person name="Wilkins M.J."/>
            <person name="Williams K.H."/>
            <person name="Banfield J.F."/>
        </authorList>
    </citation>
    <scope>NUCLEOTIDE SEQUENCE [LARGE SCALE GENOMIC DNA]</scope>
</reference>
<evidence type="ECO:0000256" key="5">
    <source>
        <dbReference type="HAMAP-Rule" id="MF_01365"/>
    </source>
</evidence>
<comment type="caution">
    <text evidence="9">The sequence shown here is derived from an EMBL/GenBank/DDBJ whole genome shotgun (WGS) entry which is preliminary data.</text>
</comment>
<dbReference type="PRINTS" id="PR00059">
    <property type="entry name" value="RIBOSOMALL6"/>
</dbReference>
<keyword evidence="2 5" id="KW-0694">RNA-binding</keyword>
<dbReference type="InterPro" id="IPR000702">
    <property type="entry name" value="Ribosomal_uL6-like"/>
</dbReference>
<dbReference type="GO" id="GO:0019843">
    <property type="term" value="F:rRNA binding"/>
    <property type="evidence" value="ECO:0007669"/>
    <property type="project" value="UniProtKB-UniRule"/>
</dbReference>
<evidence type="ECO:0000256" key="1">
    <source>
        <dbReference type="ARBA" id="ARBA00022730"/>
    </source>
</evidence>
<dbReference type="InterPro" id="IPR002358">
    <property type="entry name" value="Ribosomal_uL6_CS"/>
</dbReference>
<evidence type="ECO:0000256" key="6">
    <source>
        <dbReference type="RuleBase" id="RU003869"/>
    </source>
</evidence>
<dbReference type="Proteomes" id="UP000034054">
    <property type="component" value="Unassembled WGS sequence"/>
</dbReference>
<protein>
    <recommendedName>
        <fullName evidence="5">Large ribosomal subunit protein uL6</fullName>
    </recommendedName>
</protein>
<dbReference type="PROSITE" id="PS00525">
    <property type="entry name" value="RIBOSOMAL_L6_1"/>
    <property type="match status" value="1"/>
</dbReference>
<gene>
    <name evidence="5" type="primary">rplF</name>
    <name evidence="9" type="ORF">UY76_C0001G0010</name>
</gene>
<dbReference type="AlphaFoldDB" id="A0A0G1XRD7"/>
<dbReference type="SUPFAM" id="SSF56053">
    <property type="entry name" value="Ribosomal protein L6"/>
    <property type="match status" value="2"/>
</dbReference>
<dbReference type="PATRIC" id="fig|1618979.3.peg.12"/>
<organism evidence="9 10">
    <name type="scientific">Candidatus Uhrbacteria bacterium GW2011_GWA2_52_8d</name>
    <dbReference type="NCBI Taxonomy" id="1618979"/>
    <lineage>
        <taxon>Bacteria</taxon>
        <taxon>Candidatus Uhriibacteriota</taxon>
    </lineage>
</organism>
<keyword evidence="1 5" id="KW-0699">rRNA-binding</keyword>
<dbReference type="FunFam" id="3.90.930.12:FF:000002">
    <property type="entry name" value="50S ribosomal protein L6"/>
    <property type="match status" value="1"/>
</dbReference>
<feature type="domain" description="Large ribosomal subunit protein uL6 alpha-beta" evidence="8">
    <location>
        <begin position="11"/>
        <end position="87"/>
    </location>
</feature>
<keyword evidence="4 5" id="KW-0687">Ribonucleoprotein</keyword>
<comment type="subunit">
    <text evidence="5">Part of the 50S ribosomal subunit.</text>
</comment>
<dbReference type="PIRSF" id="PIRSF002162">
    <property type="entry name" value="Ribosomal_L6"/>
    <property type="match status" value="1"/>
</dbReference>
<dbReference type="PANTHER" id="PTHR11655:SF14">
    <property type="entry name" value="LARGE RIBOSOMAL SUBUNIT PROTEIN UL6M"/>
    <property type="match status" value="1"/>
</dbReference>
<name>A0A0G1XRD7_9BACT</name>
<proteinExistence type="inferred from homology"/>
<comment type="similarity">
    <text evidence="5 6">Belongs to the universal ribosomal protein uL6 family.</text>
</comment>
<dbReference type="EMBL" id="LCRH01000001">
    <property type="protein sequence ID" value="KKW33491.1"/>
    <property type="molecule type" value="Genomic_DNA"/>
</dbReference>
<comment type="function">
    <text evidence="5 7">This protein binds to the 23S rRNA, and is important in its secondary structure. It is located near the subunit interface in the base of the L7/L12 stalk, and near the tRNA binding site of the peptidyltransferase center.</text>
</comment>
<evidence type="ECO:0000259" key="8">
    <source>
        <dbReference type="Pfam" id="PF00347"/>
    </source>
</evidence>
<keyword evidence="3 5" id="KW-0689">Ribosomal protein</keyword>
<evidence type="ECO:0000313" key="9">
    <source>
        <dbReference type="EMBL" id="KKW33491.1"/>
    </source>
</evidence>
<dbReference type="GO" id="GO:0002181">
    <property type="term" value="P:cytoplasmic translation"/>
    <property type="evidence" value="ECO:0007669"/>
    <property type="project" value="TreeGrafter"/>
</dbReference>
<dbReference type="PANTHER" id="PTHR11655">
    <property type="entry name" value="60S/50S RIBOSOMAL PROTEIN L6/L9"/>
    <property type="match status" value="1"/>
</dbReference>
<dbReference type="NCBIfam" id="TIGR03654">
    <property type="entry name" value="L6_bact"/>
    <property type="match status" value="1"/>
</dbReference>
<evidence type="ECO:0000256" key="7">
    <source>
        <dbReference type="RuleBase" id="RU003870"/>
    </source>
</evidence>
<accession>A0A0G1XRD7</accession>
<evidence type="ECO:0000256" key="2">
    <source>
        <dbReference type="ARBA" id="ARBA00022884"/>
    </source>
</evidence>
<dbReference type="InterPro" id="IPR020040">
    <property type="entry name" value="Ribosomal_uL6_a/b-dom"/>
</dbReference>
<dbReference type="GO" id="GO:0003735">
    <property type="term" value="F:structural constituent of ribosome"/>
    <property type="evidence" value="ECO:0007669"/>
    <property type="project" value="UniProtKB-UniRule"/>
</dbReference>
<evidence type="ECO:0000256" key="4">
    <source>
        <dbReference type="ARBA" id="ARBA00023274"/>
    </source>
</evidence>
<dbReference type="Gene3D" id="3.90.930.12">
    <property type="entry name" value="Ribosomal protein L6, alpha-beta domain"/>
    <property type="match status" value="2"/>
</dbReference>
<sequence>MSRVGKKPIVIPQGVDVTVNGNTVTVKGPKGELMETLNTAVVVTLASGEDGQEVQFTVTQEQDKNERAQWGTARALVANMIEGVTEGFTKKLEVNGVGYRVNLQGRVLVLNVGFSHEVKVDLPVGVDAEVEANLITITGASKHDVGSFADALRKIRKPEPYKGKGIKYVEEIVRRKAGKSQKAGE</sequence>
<dbReference type="InterPro" id="IPR036789">
    <property type="entry name" value="Ribosomal_uL6-like_a/b-dom_sf"/>
</dbReference>
<feature type="domain" description="Large ribosomal subunit protein uL6 alpha-beta" evidence="8">
    <location>
        <begin position="96"/>
        <end position="168"/>
    </location>
</feature>
<evidence type="ECO:0000313" key="10">
    <source>
        <dbReference type="Proteomes" id="UP000034054"/>
    </source>
</evidence>